<comment type="caution">
    <text evidence="9">The sequence shown here is derived from an EMBL/GenBank/DDBJ whole genome shotgun (WGS) entry which is preliminary data.</text>
</comment>
<evidence type="ECO:0000259" key="8">
    <source>
        <dbReference type="Pfam" id="PF01694"/>
    </source>
</evidence>
<evidence type="ECO:0000256" key="6">
    <source>
        <dbReference type="ARBA" id="ARBA00023136"/>
    </source>
</evidence>
<feature type="transmembrane region" description="Helical" evidence="7">
    <location>
        <begin position="239"/>
        <end position="261"/>
    </location>
</feature>
<dbReference type="PANTHER" id="PTHR43731:SF14">
    <property type="entry name" value="PRESENILIN-ASSOCIATED RHOMBOID-LIKE PROTEIN, MITOCHONDRIAL"/>
    <property type="match status" value="1"/>
</dbReference>
<reference evidence="10" key="1">
    <citation type="journal article" date="2019" name="Int. J. Syst. Evol. Microbiol.">
        <title>The Global Catalogue of Microorganisms (GCM) 10K type strain sequencing project: providing services to taxonomists for standard genome sequencing and annotation.</title>
        <authorList>
            <consortium name="The Broad Institute Genomics Platform"/>
            <consortium name="The Broad Institute Genome Sequencing Center for Infectious Disease"/>
            <person name="Wu L."/>
            <person name="Ma J."/>
        </authorList>
    </citation>
    <scope>NUCLEOTIDE SEQUENCE [LARGE SCALE GENOMIC DNA]</scope>
    <source>
        <strain evidence="10">LMG 29894</strain>
    </source>
</reference>
<evidence type="ECO:0000313" key="9">
    <source>
        <dbReference type="EMBL" id="MFC4160124.1"/>
    </source>
</evidence>
<feature type="transmembrane region" description="Helical" evidence="7">
    <location>
        <begin position="281"/>
        <end position="299"/>
    </location>
</feature>
<dbReference type="InterPro" id="IPR011990">
    <property type="entry name" value="TPR-like_helical_dom_sf"/>
</dbReference>
<dbReference type="Gene3D" id="1.25.40.10">
    <property type="entry name" value="Tetratricopeptide repeat domain"/>
    <property type="match status" value="1"/>
</dbReference>
<evidence type="ECO:0000256" key="5">
    <source>
        <dbReference type="ARBA" id="ARBA00022989"/>
    </source>
</evidence>
<organism evidence="9 10">
    <name type="scientific">Chitinimonas lacunae</name>
    <dbReference type="NCBI Taxonomy" id="1963018"/>
    <lineage>
        <taxon>Bacteria</taxon>
        <taxon>Pseudomonadati</taxon>
        <taxon>Pseudomonadota</taxon>
        <taxon>Betaproteobacteria</taxon>
        <taxon>Neisseriales</taxon>
        <taxon>Chitinibacteraceae</taxon>
        <taxon>Chitinimonas</taxon>
    </lineage>
</organism>
<evidence type="ECO:0000256" key="4">
    <source>
        <dbReference type="ARBA" id="ARBA00022801"/>
    </source>
</evidence>
<keyword evidence="9" id="KW-0645">Protease</keyword>
<evidence type="ECO:0000313" key="10">
    <source>
        <dbReference type="Proteomes" id="UP001595791"/>
    </source>
</evidence>
<dbReference type="InterPro" id="IPR050925">
    <property type="entry name" value="Rhomboid_protease_S54"/>
</dbReference>
<dbReference type="PANTHER" id="PTHR43731">
    <property type="entry name" value="RHOMBOID PROTEASE"/>
    <property type="match status" value="1"/>
</dbReference>
<gene>
    <name evidence="9" type="ORF">ACFOW7_12265</name>
</gene>
<dbReference type="EC" id="3.4.21.105" evidence="9"/>
<dbReference type="Gene3D" id="1.20.1540.10">
    <property type="entry name" value="Rhomboid-like"/>
    <property type="match status" value="1"/>
</dbReference>
<name>A0ABV8MS26_9NEIS</name>
<dbReference type="SUPFAM" id="SSF48452">
    <property type="entry name" value="TPR-like"/>
    <property type="match status" value="1"/>
</dbReference>
<keyword evidence="3 7" id="KW-0812">Transmembrane</keyword>
<evidence type="ECO:0000256" key="3">
    <source>
        <dbReference type="ARBA" id="ARBA00022692"/>
    </source>
</evidence>
<dbReference type="GO" id="GO:0008233">
    <property type="term" value="F:peptidase activity"/>
    <property type="evidence" value="ECO:0007669"/>
    <property type="project" value="UniProtKB-KW"/>
</dbReference>
<dbReference type="EMBL" id="JBHSBU010000001">
    <property type="protein sequence ID" value="MFC4160124.1"/>
    <property type="molecule type" value="Genomic_DNA"/>
</dbReference>
<feature type="transmembrane region" description="Helical" evidence="7">
    <location>
        <begin position="165"/>
        <end position="191"/>
    </location>
</feature>
<feature type="transmembrane region" description="Helical" evidence="7">
    <location>
        <begin position="16"/>
        <end position="35"/>
    </location>
</feature>
<dbReference type="SUPFAM" id="SSF144091">
    <property type="entry name" value="Rhomboid-like"/>
    <property type="match status" value="1"/>
</dbReference>
<sequence length="494" mass="55229">MLLLPLPARPDWRRPPIVTLGIIVVCTVILLLFQFKDGPKEAAAMAFYNQSVLPAKEIPLYLDDLARRGKKEELKQVRSALDDPEVGPGAVAGFMQLDSRFIARLHAGQIIKPDDPDYARWRHDRREYERLHERVFTNRYSLRPGDPTIAGLIGHMFLHADPMHLLGNMVVLFIVGYTVEAALGSLLFLVFYLLAGFGATATDLLLYRDQIGLSLGASGAIAGVMAMYVVLYGLRKIRFFYSLLFFFSTAELPALLVLPMWIGNELLQQYVFNPGDNVNYLAHFSGFVSGALLTALYRWRRGGRSADKVHADDQAQTLAHQIDGADQLVQNLQFERAAVAYRAIVTLKPDDPSLIAEYFRLAKLAPKSGQLPHAIERLLALSAGRPHSADPTMIADALRESTKAELPLPKLTYKAWATLVRLLIDGRELDVAEKLVLMLSRRPGEPGVLPPLLFRLAQAFIDDGKSGRAERYQRLLMQLHPDSDEAQWLEAARK</sequence>
<keyword evidence="4 9" id="KW-0378">Hydrolase</keyword>
<dbReference type="InterPro" id="IPR022764">
    <property type="entry name" value="Peptidase_S54_rhomboid_dom"/>
</dbReference>
<dbReference type="Pfam" id="PF01694">
    <property type="entry name" value="Rhomboid"/>
    <property type="match status" value="1"/>
</dbReference>
<dbReference type="RefSeq" id="WP_378164611.1">
    <property type="nucleotide sequence ID" value="NZ_JBHSBU010000001.1"/>
</dbReference>
<comment type="subcellular location">
    <subcellularLocation>
        <location evidence="1">Membrane</location>
        <topology evidence="1">Multi-pass membrane protein</topology>
    </subcellularLocation>
</comment>
<keyword evidence="6 7" id="KW-0472">Membrane</keyword>
<feature type="transmembrane region" description="Helical" evidence="7">
    <location>
        <begin position="211"/>
        <end position="232"/>
    </location>
</feature>
<proteinExistence type="inferred from homology"/>
<dbReference type="Proteomes" id="UP001595791">
    <property type="component" value="Unassembled WGS sequence"/>
</dbReference>
<evidence type="ECO:0000256" key="1">
    <source>
        <dbReference type="ARBA" id="ARBA00004141"/>
    </source>
</evidence>
<keyword evidence="10" id="KW-1185">Reference proteome</keyword>
<keyword evidence="5 7" id="KW-1133">Transmembrane helix</keyword>
<protein>
    <submittedName>
        <fullName evidence="9">Rhomboid family intramembrane serine protease</fullName>
        <ecNumber evidence="9">3.4.21.105</ecNumber>
    </submittedName>
</protein>
<feature type="domain" description="Peptidase S54 rhomboid" evidence="8">
    <location>
        <begin position="151"/>
        <end position="298"/>
    </location>
</feature>
<comment type="similarity">
    <text evidence="2">Belongs to the peptidase S54 family.</text>
</comment>
<dbReference type="InterPro" id="IPR035952">
    <property type="entry name" value="Rhomboid-like_sf"/>
</dbReference>
<evidence type="ECO:0000256" key="7">
    <source>
        <dbReference type="SAM" id="Phobius"/>
    </source>
</evidence>
<accession>A0ABV8MS26</accession>
<evidence type="ECO:0000256" key="2">
    <source>
        <dbReference type="ARBA" id="ARBA00009045"/>
    </source>
</evidence>
<dbReference type="GO" id="GO:0006508">
    <property type="term" value="P:proteolysis"/>
    <property type="evidence" value="ECO:0007669"/>
    <property type="project" value="UniProtKB-KW"/>
</dbReference>